<gene>
    <name evidence="1" type="ORF">L21TH_0371</name>
</gene>
<dbReference type="EMBL" id="ARZA01000048">
    <property type="protein sequence ID" value="EOD01568.1"/>
    <property type="molecule type" value="Genomic_DNA"/>
</dbReference>
<reference evidence="1 2" key="1">
    <citation type="journal article" date="2015" name="Geomicrobiol. J.">
        <title>Caldisalinibacter kiritimatiensis gen. nov., sp. nov., a moderately thermohalophilic thiosulfate-reducing bacterium from a hypersaline microbial mat.</title>
        <authorList>
            <person name="Ben Hania W."/>
            <person name="Joseph M."/>
            <person name="Fiebig A."/>
            <person name="Bunk B."/>
            <person name="Klenk H.-P."/>
            <person name="Fardeau M.-L."/>
            <person name="Spring S."/>
        </authorList>
    </citation>
    <scope>NUCLEOTIDE SEQUENCE [LARGE SCALE GENOMIC DNA]</scope>
    <source>
        <strain evidence="1 2">L21-TH-D2</strain>
    </source>
</reference>
<sequence length="40" mass="4740">MEGIPFKAPFYFLLKRVKLISYLYLLGLNRNLAFTNKFAK</sequence>
<accession>R1AWL2</accession>
<dbReference type="Proteomes" id="UP000013378">
    <property type="component" value="Unassembled WGS sequence"/>
</dbReference>
<comment type="caution">
    <text evidence="1">The sequence shown here is derived from an EMBL/GenBank/DDBJ whole genome shotgun (WGS) entry which is preliminary data.</text>
</comment>
<organism evidence="1 2">
    <name type="scientific">Caldisalinibacter kiritimatiensis</name>
    <dbReference type="NCBI Taxonomy" id="1304284"/>
    <lineage>
        <taxon>Bacteria</taxon>
        <taxon>Bacillati</taxon>
        <taxon>Bacillota</taxon>
        <taxon>Tissierellia</taxon>
        <taxon>Tissierellales</taxon>
        <taxon>Thermohalobacteraceae</taxon>
        <taxon>Caldisalinibacter</taxon>
    </lineage>
</organism>
<evidence type="ECO:0000313" key="1">
    <source>
        <dbReference type="EMBL" id="EOD01568.1"/>
    </source>
</evidence>
<dbReference type="STRING" id="1304284.L21TH_0371"/>
<protein>
    <submittedName>
        <fullName evidence="1">Uncharacterized protein</fullName>
    </submittedName>
</protein>
<name>R1AWL2_9FIRM</name>
<proteinExistence type="predicted"/>
<dbReference type="AlphaFoldDB" id="R1AWL2"/>
<keyword evidence="2" id="KW-1185">Reference proteome</keyword>
<evidence type="ECO:0000313" key="2">
    <source>
        <dbReference type="Proteomes" id="UP000013378"/>
    </source>
</evidence>